<keyword evidence="3 6" id="KW-0732">Signal</keyword>
<evidence type="ECO:0000256" key="4">
    <source>
        <dbReference type="ARBA" id="ARBA00022837"/>
    </source>
</evidence>
<evidence type="ECO:0000256" key="1">
    <source>
        <dbReference type="ARBA" id="ARBA00004613"/>
    </source>
</evidence>
<dbReference type="Pfam" id="PF18884">
    <property type="entry name" value="TSP3_bac"/>
    <property type="match status" value="3"/>
</dbReference>
<evidence type="ECO:0000256" key="6">
    <source>
        <dbReference type="SAM" id="SignalP"/>
    </source>
</evidence>
<evidence type="ECO:0000256" key="3">
    <source>
        <dbReference type="ARBA" id="ARBA00022729"/>
    </source>
</evidence>
<dbReference type="PANTHER" id="PTHR37467">
    <property type="entry name" value="EXPORTED CALCIUM-BINDING GLYCOPROTEIN-RELATED"/>
    <property type="match status" value="1"/>
</dbReference>
<protein>
    <recommendedName>
        <fullName evidence="9">Thrombospondin</fullName>
    </recommendedName>
</protein>
<dbReference type="InterPro" id="IPR053180">
    <property type="entry name" value="Ca-binding_acidic-repeat"/>
</dbReference>
<feature type="compositionally biased region" description="Basic and acidic residues" evidence="5">
    <location>
        <begin position="116"/>
        <end position="127"/>
    </location>
</feature>
<evidence type="ECO:0000256" key="5">
    <source>
        <dbReference type="SAM" id="MobiDB-lite"/>
    </source>
</evidence>
<dbReference type="Gene3D" id="3.90.182.10">
    <property type="entry name" value="Toxin - Anthrax Protective Antigen,domain 1"/>
    <property type="match status" value="1"/>
</dbReference>
<name>A0ABT2MFN0_9MYCO</name>
<comment type="subcellular location">
    <subcellularLocation>
        <location evidence="1">Secreted</location>
    </subcellularLocation>
</comment>
<keyword evidence="8" id="KW-1185">Reference proteome</keyword>
<reference evidence="8" key="1">
    <citation type="submission" date="2023-07" db="EMBL/GenBank/DDBJ databases">
        <authorList>
            <person name="Deng Y."/>
            <person name="Zhang Y.-Q."/>
        </authorList>
    </citation>
    <scope>NUCLEOTIDE SEQUENCE [LARGE SCALE GENOMIC DNA]</scope>
    <source>
        <strain evidence="8">CPCC 205710</strain>
    </source>
</reference>
<dbReference type="SUPFAM" id="SSF103647">
    <property type="entry name" value="TSP type-3 repeat"/>
    <property type="match status" value="1"/>
</dbReference>
<dbReference type="PANTHER" id="PTHR37467:SF1">
    <property type="entry name" value="EXPORTED CALCIUM-BINDING GLYCOPROTEIN"/>
    <property type="match status" value="1"/>
</dbReference>
<dbReference type="InterPro" id="IPR059100">
    <property type="entry name" value="TSP3_bac"/>
</dbReference>
<evidence type="ECO:0000313" key="8">
    <source>
        <dbReference type="Proteomes" id="UP001206639"/>
    </source>
</evidence>
<gene>
    <name evidence="7" type="ORF">N4S67_18155</name>
</gene>
<feature type="chain" id="PRO_5046277931" description="Thrombospondin" evidence="6">
    <location>
        <begin position="23"/>
        <end position="166"/>
    </location>
</feature>
<feature type="compositionally biased region" description="Basic and acidic residues" evidence="5">
    <location>
        <begin position="57"/>
        <end position="75"/>
    </location>
</feature>
<dbReference type="Proteomes" id="UP001206639">
    <property type="component" value="Unassembled WGS sequence"/>
</dbReference>
<dbReference type="RefSeq" id="WP_260994389.1">
    <property type="nucleotide sequence ID" value="NZ_JAODWD010000004.1"/>
</dbReference>
<proteinExistence type="predicted"/>
<comment type="caution">
    <text evidence="7">The sequence shown here is derived from an EMBL/GenBank/DDBJ whole genome shotgun (WGS) entry which is preliminary data.</text>
</comment>
<sequence length="166" mass="17696">MSRLKKSSTVGLAACVSMVVLAPYASGAPLDRGDADGDGIVNHVEINQYKTNPDSADSDRDGTNDADEVFRHRTDPNNPNTDGDGESDTFEIATGTDPLVSNLAPRPTKSIGKKPPPTEERPDRDGDQLFDSDETEVYGTDPDNPDTDGDGMRDGEEVWVGSDPTG</sequence>
<keyword evidence="2" id="KW-0964">Secreted</keyword>
<evidence type="ECO:0000256" key="2">
    <source>
        <dbReference type="ARBA" id="ARBA00022525"/>
    </source>
</evidence>
<keyword evidence="4" id="KW-0106">Calcium</keyword>
<organism evidence="7 8">
    <name type="scientific">Mycobacterium deserti</name>
    <dbReference type="NCBI Taxonomy" id="2978347"/>
    <lineage>
        <taxon>Bacteria</taxon>
        <taxon>Bacillati</taxon>
        <taxon>Actinomycetota</taxon>
        <taxon>Actinomycetes</taxon>
        <taxon>Mycobacteriales</taxon>
        <taxon>Mycobacteriaceae</taxon>
        <taxon>Mycobacterium</taxon>
    </lineage>
</organism>
<feature type="region of interest" description="Disordered" evidence="5">
    <location>
        <begin position="27"/>
        <end position="166"/>
    </location>
</feature>
<evidence type="ECO:0008006" key="9">
    <source>
        <dbReference type="Google" id="ProtNLM"/>
    </source>
</evidence>
<dbReference type="InterPro" id="IPR028974">
    <property type="entry name" value="TSP_type-3_rpt"/>
</dbReference>
<accession>A0ABT2MFN0</accession>
<dbReference type="EMBL" id="JAODWD010000004">
    <property type="protein sequence ID" value="MCT7660339.1"/>
    <property type="molecule type" value="Genomic_DNA"/>
</dbReference>
<feature type="signal peptide" evidence="6">
    <location>
        <begin position="1"/>
        <end position="22"/>
    </location>
</feature>
<evidence type="ECO:0000313" key="7">
    <source>
        <dbReference type="EMBL" id="MCT7660339.1"/>
    </source>
</evidence>